<reference evidence="9" key="1">
    <citation type="submission" date="2015-04" db="EMBL/GenBank/DDBJ databases">
        <title>The genome sequence of the plant pathogenic Rhizarian Plasmodiophora brassicae reveals insights in its biotrophic life cycle and the origin of chitin synthesis.</title>
        <authorList>
            <person name="Schwelm A."/>
            <person name="Fogelqvist J."/>
            <person name="Knaust A."/>
            <person name="Julke S."/>
            <person name="Lilja T."/>
            <person name="Dhandapani V."/>
            <person name="Bonilla-Rosso G."/>
            <person name="Karlsson M."/>
            <person name="Shevchenko A."/>
            <person name="Choi S.R."/>
            <person name="Kim H.G."/>
            <person name="Park J.Y."/>
            <person name="Lim Y.P."/>
            <person name="Ludwig-Muller J."/>
            <person name="Dixelius C."/>
        </authorList>
    </citation>
    <scope>NUCLEOTIDE SEQUENCE</scope>
    <source>
        <tissue evidence="9">Potato root galls</tissue>
    </source>
</reference>
<evidence type="ECO:0000259" key="8">
    <source>
        <dbReference type="Pfam" id="PF01494"/>
    </source>
</evidence>
<evidence type="ECO:0000256" key="1">
    <source>
        <dbReference type="ARBA" id="ARBA00001974"/>
    </source>
</evidence>
<dbReference type="EMBL" id="HACM01000753">
    <property type="protein sequence ID" value="CRZ01195.1"/>
    <property type="molecule type" value="Transcribed_RNA"/>
</dbReference>
<dbReference type="InterPro" id="IPR036188">
    <property type="entry name" value="FAD/NAD-bd_sf"/>
</dbReference>
<dbReference type="GO" id="GO:0070189">
    <property type="term" value="P:kynurenine metabolic process"/>
    <property type="evidence" value="ECO:0007669"/>
    <property type="project" value="TreeGrafter"/>
</dbReference>
<dbReference type="GO" id="GO:0004502">
    <property type="term" value="F:kynurenine 3-monooxygenase activity"/>
    <property type="evidence" value="ECO:0007669"/>
    <property type="project" value="TreeGrafter"/>
</dbReference>
<evidence type="ECO:0000256" key="4">
    <source>
        <dbReference type="ARBA" id="ARBA00022857"/>
    </source>
</evidence>
<comment type="cofactor">
    <cofactor evidence="1">
        <name>FAD</name>
        <dbReference type="ChEBI" id="CHEBI:57692"/>
    </cofactor>
</comment>
<keyword evidence="7" id="KW-0472">Membrane</keyword>
<dbReference type="AlphaFoldDB" id="A0A0H5QGU0"/>
<proteinExistence type="predicted"/>
<accession>A0A0H5QGU0</accession>
<dbReference type="GO" id="GO:0071949">
    <property type="term" value="F:FAD binding"/>
    <property type="evidence" value="ECO:0007669"/>
    <property type="project" value="InterPro"/>
</dbReference>
<dbReference type="InterPro" id="IPR002938">
    <property type="entry name" value="FAD-bd"/>
</dbReference>
<keyword evidence="7" id="KW-1133">Transmembrane helix</keyword>
<keyword evidence="2" id="KW-0285">Flavoprotein</keyword>
<keyword evidence="6" id="KW-0503">Monooxygenase</keyword>
<feature type="transmembrane region" description="Helical" evidence="7">
    <location>
        <begin position="433"/>
        <end position="457"/>
    </location>
</feature>
<evidence type="ECO:0000256" key="6">
    <source>
        <dbReference type="ARBA" id="ARBA00023033"/>
    </source>
</evidence>
<name>A0A0H5QGU0_9EUKA</name>
<keyword evidence="4" id="KW-0521">NADP</keyword>
<feature type="domain" description="FAD-binding" evidence="8">
    <location>
        <begin position="8"/>
        <end position="367"/>
    </location>
</feature>
<keyword evidence="5" id="KW-0560">Oxidoreductase</keyword>
<evidence type="ECO:0000256" key="3">
    <source>
        <dbReference type="ARBA" id="ARBA00022827"/>
    </source>
</evidence>
<evidence type="ECO:0000256" key="7">
    <source>
        <dbReference type="SAM" id="Phobius"/>
    </source>
</evidence>
<organism evidence="9">
    <name type="scientific">Spongospora subterranea</name>
    <dbReference type="NCBI Taxonomy" id="70186"/>
    <lineage>
        <taxon>Eukaryota</taxon>
        <taxon>Sar</taxon>
        <taxon>Rhizaria</taxon>
        <taxon>Endomyxa</taxon>
        <taxon>Phytomyxea</taxon>
        <taxon>Plasmodiophorida</taxon>
        <taxon>Plasmodiophoridae</taxon>
        <taxon>Spongospora</taxon>
    </lineage>
</organism>
<keyword evidence="3" id="KW-0274">FAD</keyword>
<dbReference type="PRINTS" id="PR00420">
    <property type="entry name" value="RNGMNOXGNASE"/>
</dbReference>
<protein>
    <recommendedName>
        <fullName evidence="8">FAD-binding domain-containing protein</fullName>
    </recommendedName>
</protein>
<keyword evidence="7" id="KW-0812">Transmembrane</keyword>
<sequence>MDDGNDHDAIVVGAGLTGSMVALLLAQSGINVGIIEKRSDTRQQFKEQKTGSHGQFANPNNRSINLALSFRGISTLIKAGIFEQVQPLLVPMEGRCIHQLSKDLLYQPYGHKGQAIYSVSRLALNEFLLSALEKTKNIHFQFDAAVERVDPSGSILIQHDGVRSELKSKLIIGADGAFSTVRDSLSKCCRIDVAQTFSNCGYKEFTIPSFTQGQYALPLHNCLHIWPRHDMGMIVALPNTDFTFTCTLFAPWDGEYGLQTLDRSTDQYVIDYFNKFFPDIFPMVPDLLAQFRSNPSSPLLTVKANPWNKGSVLLMGDAAHAVLPFYGQGMNAGFEDALLFSEIWEEFHHDAAASVDAFNARRQEAGIALADLSYANYIEMSSLTDTIAFRAKKRLESVLSSLFPRMWIPLYTMVSFTRIPYNKAQSRARRQNRVLYCVMGVLGLTIVSAGLASSLQYRSILPSPNKD</sequence>
<dbReference type="SUPFAM" id="SSF51905">
    <property type="entry name" value="FAD/NAD(P)-binding domain"/>
    <property type="match status" value="1"/>
</dbReference>
<dbReference type="Pfam" id="PF01494">
    <property type="entry name" value="FAD_binding_3"/>
    <property type="match status" value="1"/>
</dbReference>
<evidence type="ECO:0000256" key="5">
    <source>
        <dbReference type="ARBA" id="ARBA00023002"/>
    </source>
</evidence>
<dbReference type="Gene3D" id="3.50.50.60">
    <property type="entry name" value="FAD/NAD(P)-binding domain"/>
    <property type="match status" value="1"/>
</dbReference>
<dbReference type="PANTHER" id="PTHR46028">
    <property type="entry name" value="KYNURENINE 3-MONOOXYGENASE"/>
    <property type="match status" value="1"/>
</dbReference>
<dbReference type="GO" id="GO:0005741">
    <property type="term" value="C:mitochondrial outer membrane"/>
    <property type="evidence" value="ECO:0007669"/>
    <property type="project" value="TreeGrafter"/>
</dbReference>
<evidence type="ECO:0000313" key="9">
    <source>
        <dbReference type="EMBL" id="CRZ01195.1"/>
    </source>
</evidence>
<evidence type="ECO:0000256" key="2">
    <source>
        <dbReference type="ARBA" id="ARBA00022630"/>
    </source>
</evidence>
<dbReference type="PANTHER" id="PTHR46028:SF2">
    <property type="entry name" value="KYNURENINE 3-MONOOXYGENASE"/>
    <property type="match status" value="1"/>
</dbReference>